<dbReference type="PANTHER" id="PTHR34989">
    <property type="entry name" value="PROTEIN HDED"/>
    <property type="match status" value="1"/>
</dbReference>
<sequence>MVGSSDTSGATPPSGPSASGPSASGPSASGPSASGPSPSAPRPTGPAHLDAMNAVLARNWWLVALRGVLAILFGLAAFLAPAAFVLSLVLFFSAYMLVDGLFGIGAAIRAAQRHERWGFLLLEGLLDIVVGVAAFLVPAAAVWAFVLLVAAWALLSGGLMIAAAFRLHPHYGRWWLGLGGVISVLFGIALVINPGMSALVLTWWLGAYAVAFGVMLLILGFRLRSHHTAQAQPLPGSDHARTSG</sequence>
<dbReference type="InterPro" id="IPR005325">
    <property type="entry name" value="DUF308_memb"/>
</dbReference>
<comment type="caution">
    <text evidence="3">The sequence shown here is derived from an EMBL/GenBank/DDBJ whole genome shotgun (WGS) entry which is preliminary data.</text>
</comment>
<keyword evidence="2" id="KW-0812">Transmembrane</keyword>
<keyword evidence="2" id="KW-1133">Transmembrane helix</keyword>
<dbReference type="Pfam" id="PF03729">
    <property type="entry name" value="DUF308"/>
    <property type="match status" value="2"/>
</dbReference>
<feature type="transmembrane region" description="Helical" evidence="2">
    <location>
        <begin position="85"/>
        <end position="107"/>
    </location>
</feature>
<evidence type="ECO:0008006" key="5">
    <source>
        <dbReference type="Google" id="ProtNLM"/>
    </source>
</evidence>
<organism evidence="3 4">
    <name type="scientific">Methylobacterium radiotolerans</name>
    <dbReference type="NCBI Taxonomy" id="31998"/>
    <lineage>
        <taxon>Bacteria</taxon>
        <taxon>Pseudomonadati</taxon>
        <taxon>Pseudomonadota</taxon>
        <taxon>Alphaproteobacteria</taxon>
        <taxon>Hyphomicrobiales</taxon>
        <taxon>Methylobacteriaceae</taxon>
        <taxon>Methylobacterium</taxon>
    </lineage>
</organism>
<keyword evidence="2" id="KW-0472">Membrane</keyword>
<evidence type="ECO:0000313" key="3">
    <source>
        <dbReference type="EMBL" id="MEE7456148.1"/>
    </source>
</evidence>
<feature type="compositionally biased region" description="Low complexity" evidence="1">
    <location>
        <begin position="1"/>
        <end position="37"/>
    </location>
</feature>
<accession>A0ABU7T6G8</accession>
<evidence type="ECO:0000256" key="2">
    <source>
        <dbReference type="SAM" id="Phobius"/>
    </source>
</evidence>
<feature type="transmembrane region" description="Helical" evidence="2">
    <location>
        <begin position="198"/>
        <end position="221"/>
    </location>
</feature>
<feature type="region of interest" description="Disordered" evidence="1">
    <location>
        <begin position="1"/>
        <end position="44"/>
    </location>
</feature>
<feature type="transmembrane region" description="Helical" evidence="2">
    <location>
        <begin position="60"/>
        <end position="79"/>
    </location>
</feature>
<keyword evidence="4" id="KW-1185">Reference proteome</keyword>
<dbReference type="InterPro" id="IPR052712">
    <property type="entry name" value="Acid_resist_chaperone_HdeD"/>
</dbReference>
<reference evidence="3 4" key="1">
    <citation type="journal article" date="2012" name="Genet. Mol. Biol.">
        <title>Analysis of 16S rRNA and mxaF genes revealing insights into Methylobacterium niche-specific plant association.</title>
        <authorList>
            <person name="Dourado M.N."/>
            <person name="Andreote F.D."/>
            <person name="Dini-Andreote F."/>
            <person name="Conti R."/>
            <person name="Araujo J.M."/>
            <person name="Araujo W.L."/>
        </authorList>
    </citation>
    <scope>NUCLEOTIDE SEQUENCE [LARGE SCALE GENOMIC DNA]</scope>
    <source>
        <strain evidence="3 4">SR1.6/4</strain>
    </source>
</reference>
<dbReference type="Proteomes" id="UP001349262">
    <property type="component" value="Unassembled WGS sequence"/>
</dbReference>
<protein>
    <recommendedName>
        <fullName evidence="5">HdeD family acid-resistance protein</fullName>
    </recommendedName>
</protein>
<evidence type="ECO:0000256" key="1">
    <source>
        <dbReference type="SAM" id="MobiDB-lite"/>
    </source>
</evidence>
<gene>
    <name evidence="3" type="ORF">MRSR164_04815</name>
</gene>
<evidence type="ECO:0000313" key="4">
    <source>
        <dbReference type="Proteomes" id="UP001349262"/>
    </source>
</evidence>
<dbReference type="PANTHER" id="PTHR34989:SF1">
    <property type="entry name" value="PROTEIN HDED"/>
    <property type="match status" value="1"/>
</dbReference>
<feature type="transmembrane region" description="Helical" evidence="2">
    <location>
        <begin position="143"/>
        <end position="167"/>
    </location>
</feature>
<dbReference type="EMBL" id="MLBY01000003">
    <property type="protein sequence ID" value="MEE7456148.1"/>
    <property type="molecule type" value="Genomic_DNA"/>
</dbReference>
<feature type="transmembrane region" description="Helical" evidence="2">
    <location>
        <begin position="174"/>
        <end position="192"/>
    </location>
</feature>
<feature type="transmembrane region" description="Helical" evidence="2">
    <location>
        <begin position="119"/>
        <end position="137"/>
    </location>
</feature>
<name>A0ABU7T6G8_9HYPH</name>
<proteinExistence type="predicted"/>